<accession>A0ABR8Y9G6</accession>
<evidence type="ECO:0000313" key="3">
    <source>
        <dbReference type="EMBL" id="MBD8040851.1"/>
    </source>
</evidence>
<feature type="transmembrane region" description="Helical" evidence="2">
    <location>
        <begin position="126"/>
        <end position="143"/>
    </location>
</feature>
<keyword evidence="2" id="KW-1133">Transmembrane helix</keyword>
<feature type="transmembrane region" description="Helical" evidence="2">
    <location>
        <begin position="74"/>
        <end position="91"/>
    </location>
</feature>
<keyword evidence="2" id="KW-0472">Membrane</keyword>
<organism evidence="3 4">
    <name type="scientific">Phocaeicola intestinalis</name>
    <dbReference type="NCBI Taxonomy" id="2762212"/>
    <lineage>
        <taxon>Bacteria</taxon>
        <taxon>Pseudomonadati</taxon>
        <taxon>Bacteroidota</taxon>
        <taxon>Bacteroidia</taxon>
        <taxon>Bacteroidales</taxon>
        <taxon>Bacteroidaceae</taxon>
        <taxon>Phocaeicola</taxon>
    </lineage>
</organism>
<keyword evidence="4" id="KW-1185">Reference proteome</keyword>
<evidence type="ECO:0000313" key="4">
    <source>
        <dbReference type="Proteomes" id="UP000620874"/>
    </source>
</evidence>
<protein>
    <submittedName>
        <fullName evidence="3">Uncharacterized protein</fullName>
    </submittedName>
</protein>
<dbReference type="RefSeq" id="WP_022039283.1">
    <property type="nucleotide sequence ID" value="NZ_JACSPP010000031.1"/>
</dbReference>
<dbReference type="EMBL" id="JACSPP010000031">
    <property type="protein sequence ID" value="MBD8040851.1"/>
    <property type="molecule type" value="Genomic_DNA"/>
</dbReference>
<gene>
    <name evidence="3" type="ORF">H9625_10475</name>
</gene>
<name>A0ABR8Y9G6_9BACT</name>
<keyword evidence="1" id="KW-0175">Coiled coil</keyword>
<feature type="transmembrane region" description="Helical" evidence="2">
    <location>
        <begin position="52"/>
        <end position="68"/>
    </location>
</feature>
<feature type="transmembrane region" description="Helical" evidence="2">
    <location>
        <begin position="149"/>
        <end position="175"/>
    </location>
</feature>
<dbReference type="Proteomes" id="UP000620874">
    <property type="component" value="Unassembled WGS sequence"/>
</dbReference>
<feature type="coiled-coil region" evidence="1">
    <location>
        <begin position="3"/>
        <end position="30"/>
    </location>
</feature>
<sequence length="194" mass="22529">MENRSESFELEDMRQQIQLLKAKLEKETIVSEKLIRQSTQDKVSYIDRKKKTVYVLIGFALVYCNVYFILMGYSWIFCVFTSCFLLVAWYFQRYNHRGISAQEIAAANLLDVSKALVRMNRLGVRWLYFGIPFALCWIAWFMVESYPKVGGEIICYGGTAGFILGAILGVSHLVSVRRKAKEAIRDIEEYTRMN</sequence>
<proteinExistence type="predicted"/>
<keyword evidence="2" id="KW-0812">Transmembrane</keyword>
<evidence type="ECO:0000256" key="2">
    <source>
        <dbReference type="SAM" id="Phobius"/>
    </source>
</evidence>
<comment type="caution">
    <text evidence="3">The sequence shown here is derived from an EMBL/GenBank/DDBJ whole genome shotgun (WGS) entry which is preliminary data.</text>
</comment>
<reference evidence="3 4" key="1">
    <citation type="submission" date="2020-08" db="EMBL/GenBank/DDBJ databases">
        <title>A Genomic Blueprint of the Chicken Gut Microbiome.</title>
        <authorList>
            <person name="Gilroy R."/>
            <person name="Ravi A."/>
            <person name="Getino M."/>
            <person name="Pursley I."/>
            <person name="Horton D.L."/>
            <person name="Alikhan N.-F."/>
            <person name="Baker D."/>
            <person name="Gharbi K."/>
            <person name="Hall N."/>
            <person name="Watson M."/>
            <person name="Adriaenssens E.M."/>
            <person name="Foster-Nyarko E."/>
            <person name="Jarju S."/>
            <person name="Secka A."/>
            <person name="Antonio M."/>
            <person name="Oren A."/>
            <person name="Chaudhuri R."/>
            <person name="La Ragione R.M."/>
            <person name="Hildebrand F."/>
            <person name="Pallen M.J."/>
        </authorList>
    </citation>
    <scope>NUCLEOTIDE SEQUENCE [LARGE SCALE GENOMIC DNA]</scope>
    <source>
        <strain evidence="3 4">Sa1CVN1</strain>
    </source>
</reference>
<evidence type="ECO:0000256" key="1">
    <source>
        <dbReference type="SAM" id="Coils"/>
    </source>
</evidence>